<proteinExistence type="predicted"/>
<protein>
    <submittedName>
        <fullName evidence="1">Uncharacterized protein</fullName>
    </submittedName>
</protein>
<accession>A0A0A8Y394</accession>
<sequence>MLLAADVVPLQICNLKKRKTTSVILTLCRASPRASSFATEWMVIPLSMAKAK</sequence>
<organism evidence="1">
    <name type="scientific">Arundo donax</name>
    <name type="common">Giant reed</name>
    <name type="synonym">Donax arundinaceus</name>
    <dbReference type="NCBI Taxonomy" id="35708"/>
    <lineage>
        <taxon>Eukaryota</taxon>
        <taxon>Viridiplantae</taxon>
        <taxon>Streptophyta</taxon>
        <taxon>Embryophyta</taxon>
        <taxon>Tracheophyta</taxon>
        <taxon>Spermatophyta</taxon>
        <taxon>Magnoliopsida</taxon>
        <taxon>Liliopsida</taxon>
        <taxon>Poales</taxon>
        <taxon>Poaceae</taxon>
        <taxon>PACMAD clade</taxon>
        <taxon>Arundinoideae</taxon>
        <taxon>Arundineae</taxon>
        <taxon>Arundo</taxon>
    </lineage>
</organism>
<dbReference type="EMBL" id="GBRH01278140">
    <property type="protein sequence ID" value="JAD19755.1"/>
    <property type="molecule type" value="Transcribed_RNA"/>
</dbReference>
<evidence type="ECO:0000313" key="1">
    <source>
        <dbReference type="EMBL" id="JAD19755.1"/>
    </source>
</evidence>
<dbReference type="AlphaFoldDB" id="A0A0A8Y394"/>
<reference evidence="1" key="1">
    <citation type="submission" date="2014-09" db="EMBL/GenBank/DDBJ databases">
        <authorList>
            <person name="Magalhaes I.L.F."/>
            <person name="Oliveira U."/>
            <person name="Santos F.R."/>
            <person name="Vidigal T.H.D.A."/>
            <person name="Brescovit A.D."/>
            <person name="Santos A.J."/>
        </authorList>
    </citation>
    <scope>NUCLEOTIDE SEQUENCE</scope>
    <source>
        <tissue evidence="1">Shoot tissue taken approximately 20 cm above the soil surface</tissue>
    </source>
</reference>
<name>A0A0A8Y394_ARUDO</name>
<reference evidence="1" key="2">
    <citation type="journal article" date="2015" name="Data Brief">
        <title>Shoot transcriptome of the giant reed, Arundo donax.</title>
        <authorList>
            <person name="Barrero R.A."/>
            <person name="Guerrero F.D."/>
            <person name="Moolhuijzen P."/>
            <person name="Goolsby J.A."/>
            <person name="Tidwell J."/>
            <person name="Bellgard S.E."/>
            <person name="Bellgard M.I."/>
        </authorList>
    </citation>
    <scope>NUCLEOTIDE SEQUENCE</scope>
    <source>
        <tissue evidence="1">Shoot tissue taken approximately 20 cm above the soil surface</tissue>
    </source>
</reference>